<dbReference type="RefSeq" id="XP_043006138.1">
    <property type="nucleotide sequence ID" value="XM_043156352.1"/>
</dbReference>
<accession>A0A9P7RV80</accession>
<dbReference type="KEGG" id="more:E1B28_011328"/>
<dbReference type="GeneID" id="66080403"/>
<evidence type="ECO:0000313" key="2">
    <source>
        <dbReference type="Proteomes" id="UP001049176"/>
    </source>
</evidence>
<sequence length="105" mass="11642">MCSDQFSLHLVIPSRKFRVERDSTAIGGRLYDVSVLKGYPNLRVIDIGLEDIQVSGPGTNGVNDAPDWYDLDAVIPSLVQRTHQDVGSVFSVILNTMHPITFLRS</sequence>
<reference evidence="1" key="1">
    <citation type="journal article" date="2021" name="Genome Biol. Evol.">
        <title>The assembled and annotated genome of the fairy-ring fungus Marasmius oreades.</title>
        <authorList>
            <person name="Hiltunen M."/>
            <person name="Ament-Velasquez S.L."/>
            <person name="Johannesson H."/>
        </authorList>
    </citation>
    <scope>NUCLEOTIDE SEQUENCE</scope>
    <source>
        <strain evidence="1">03SP1</strain>
    </source>
</reference>
<organism evidence="1 2">
    <name type="scientific">Marasmius oreades</name>
    <name type="common">fairy-ring Marasmius</name>
    <dbReference type="NCBI Taxonomy" id="181124"/>
    <lineage>
        <taxon>Eukaryota</taxon>
        <taxon>Fungi</taxon>
        <taxon>Dikarya</taxon>
        <taxon>Basidiomycota</taxon>
        <taxon>Agaricomycotina</taxon>
        <taxon>Agaricomycetes</taxon>
        <taxon>Agaricomycetidae</taxon>
        <taxon>Agaricales</taxon>
        <taxon>Marasmiineae</taxon>
        <taxon>Marasmiaceae</taxon>
        <taxon>Marasmius</taxon>
    </lineage>
</organism>
<keyword evidence="2" id="KW-1185">Reference proteome</keyword>
<dbReference type="AlphaFoldDB" id="A0A9P7RV80"/>
<dbReference type="EMBL" id="CM032187">
    <property type="protein sequence ID" value="KAG7089668.1"/>
    <property type="molecule type" value="Genomic_DNA"/>
</dbReference>
<name>A0A9P7RV80_9AGAR</name>
<evidence type="ECO:0000313" key="1">
    <source>
        <dbReference type="EMBL" id="KAG7089668.1"/>
    </source>
</evidence>
<dbReference type="Proteomes" id="UP001049176">
    <property type="component" value="Chromosome 7"/>
</dbReference>
<comment type="caution">
    <text evidence="1">The sequence shown here is derived from an EMBL/GenBank/DDBJ whole genome shotgun (WGS) entry which is preliminary data.</text>
</comment>
<proteinExistence type="predicted"/>
<gene>
    <name evidence="1" type="ORF">E1B28_011328</name>
</gene>
<dbReference type="OrthoDB" id="3644718at2759"/>
<protein>
    <submittedName>
        <fullName evidence="1">Uncharacterized protein</fullName>
    </submittedName>
</protein>